<comment type="function">
    <text evidence="9">Has antibacterial activity.</text>
</comment>
<evidence type="ECO:0000256" key="4">
    <source>
        <dbReference type="ARBA" id="ARBA00022529"/>
    </source>
</evidence>
<evidence type="ECO:0000256" key="5">
    <source>
        <dbReference type="ARBA" id="ARBA00022729"/>
    </source>
</evidence>
<reference evidence="12 13" key="1">
    <citation type="journal article" date="2024" name="G3 (Bethesda)">
        <title>A hybrid genome assembly of the endangered aye-aye (Daubentonia madagascariensis).</title>
        <authorList>
            <person name="Versoza C.J."/>
            <person name="Pfeifer S.P."/>
        </authorList>
    </citation>
    <scope>NUCLEOTIDE SEQUENCE [LARGE SCALE GENOMIC DNA]</scope>
    <source>
        <strain evidence="12">6821</strain>
    </source>
</reference>
<comment type="caution">
    <text evidence="12">The sequence shown here is derived from an EMBL/GenBank/DDBJ whole genome shotgun (WGS) entry which is preliminary data.</text>
</comment>
<dbReference type="Proteomes" id="UP001610411">
    <property type="component" value="Unassembled WGS sequence"/>
</dbReference>
<feature type="non-terminal residue" evidence="12">
    <location>
        <position position="1"/>
    </location>
</feature>
<comment type="similarity">
    <text evidence="2 9">Belongs to the beta-defensin family.</text>
</comment>
<keyword evidence="13" id="KW-1185">Reference proteome</keyword>
<keyword evidence="7 9" id="KW-0044">Antibiotic</keyword>
<organism evidence="12 13">
    <name type="scientific">Daubentonia madagascariensis</name>
    <name type="common">Aye-aye</name>
    <name type="synonym">Sciurus madagascariensis</name>
    <dbReference type="NCBI Taxonomy" id="31869"/>
    <lineage>
        <taxon>Eukaryota</taxon>
        <taxon>Metazoa</taxon>
        <taxon>Chordata</taxon>
        <taxon>Craniata</taxon>
        <taxon>Vertebrata</taxon>
        <taxon>Euteleostomi</taxon>
        <taxon>Mammalia</taxon>
        <taxon>Eutheria</taxon>
        <taxon>Euarchontoglires</taxon>
        <taxon>Primates</taxon>
        <taxon>Strepsirrhini</taxon>
        <taxon>Chiromyiformes</taxon>
        <taxon>Daubentoniidae</taxon>
        <taxon>Daubentonia</taxon>
    </lineage>
</organism>
<evidence type="ECO:0000256" key="6">
    <source>
        <dbReference type="ARBA" id="ARBA00022940"/>
    </source>
</evidence>
<keyword evidence="6 9" id="KW-0211">Defensin</keyword>
<dbReference type="Pfam" id="PF13841">
    <property type="entry name" value="Defensin_beta_2"/>
    <property type="match status" value="1"/>
</dbReference>
<feature type="domain" description="Beta-defensin" evidence="11">
    <location>
        <begin position="40"/>
        <end position="68"/>
    </location>
</feature>
<protein>
    <recommendedName>
        <fullName evidence="9">Beta-defensin</fullName>
    </recommendedName>
</protein>
<name>A0ABD2DB50_DAUMA</name>
<evidence type="ECO:0000256" key="2">
    <source>
        <dbReference type="ARBA" id="ARBA00007371"/>
    </source>
</evidence>
<dbReference type="GO" id="GO:0005576">
    <property type="term" value="C:extracellular region"/>
    <property type="evidence" value="ECO:0007669"/>
    <property type="project" value="UniProtKB-SubCell"/>
</dbReference>
<evidence type="ECO:0000259" key="11">
    <source>
        <dbReference type="Pfam" id="PF13841"/>
    </source>
</evidence>
<evidence type="ECO:0000256" key="8">
    <source>
        <dbReference type="ARBA" id="ARBA00023157"/>
    </source>
</evidence>
<feature type="region of interest" description="Disordered" evidence="10">
    <location>
        <begin position="79"/>
        <end position="102"/>
    </location>
</feature>
<keyword evidence="5 9" id="KW-0732">Signal</keyword>
<feature type="signal peptide" evidence="9">
    <location>
        <begin position="1"/>
        <end position="23"/>
    </location>
</feature>
<accession>A0ABD2DB50</accession>
<dbReference type="InterPro" id="IPR025933">
    <property type="entry name" value="Beta_defensin_dom"/>
</dbReference>
<evidence type="ECO:0000256" key="3">
    <source>
        <dbReference type="ARBA" id="ARBA00022525"/>
    </source>
</evidence>
<evidence type="ECO:0000256" key="9">
    <source>
        <dbReference type="RuleBase" id="RU231113"/>
    </source>
</evidence>
<evidence type="ECO:0000313" key="13">
    <source>
        <dbReference type="Proteomes" id="UP001610411"/>
    </source>
</evidence>
<dbReference type="GO" id="GO:0042742">
    <property type="term" value="P:defense response to bacterium"/>
    <property type="evidence" value="ECO:0007669"/>
    <property type="project" value="UniProtKB-UniRule"/>
</dbReference>
<keyword evidence="8" id="KW-1015">Disulfide bond</keyword>
<evidence type="ECO:0000256" key="7">
    <source>
        <dbReference type="ARBA" id="ARBA00023022"/>
    </source>
</evidence>
<dbReference type="EMBL" id="JBFSEQ010000012">
    <property type="protein sequence ID" value="KAL2763872.1"/>
    <property type="molecule type" value="Genomic_DNA"/>
</dbReference>
<proteinExistence type="inferred from homology"/>
<sequence length="102" mass="11572">TSVMKPCLMTIAIFLILVQKTPGGLFRSHNDKSQEPWNPCELYQGMCRNNCRKYEIQYLTCPNDQKCCLKFSVKITGSNNAKEDYDSNSDLSVTNTSSHSQI</sequence>
<evidence type="ECO:0000313" key="12">
    <source>
        <dbReference type="EMBL" id="KAL2763872.1"/>
    </source>
</evidence>
<keyword evidence="4 9" id="KW-0929">Antimicrobial</keyword>
<comment type="subcellular location">
    <subcellularLocation>
        <location evidence="1 9">Secreted</location>
    </subcellularLocation>
</comment>
<feature type="chain" id="PRO_5044534980" description="Beta-defensin" evidence="9">
    <location>
        <begin position="24"/>
        <end position="102"/>
    </location>
</feature>
<evidence type="ECO:0000256" key="10">
    <source>
        <dbReference type="SAM" id="MobiDB-lite"/>
    </source>
</evidence>
<keyword evidence="3 9" id="KW-0964">Secreted</keyword>
<feature type="compositionally biased region" description="Polar residues" evidence="10">
    <location>
        <begin position="88"/>
        <end position="102"/>
    </location>
</feature>
<evidence type="ECO:0000256" key="1">
    <source>
        <dbReference type="ARBA" id="ARBA00004613"/>
    </source>
</evidence>
<dbReference type="AlphaFoldDB" id="A0ABD2DB50"/>
<gene>
    <name evidence="12" type="ORF">WCI35_029466</name>
</gene>